<keyword evidence="5" id="KW-0694">RNA-binding</keyword>
<evidence type="ECO:0000256" key="2">
    <source>
        <dbReference type="ARBA" id="ARBA00022980"/>
    </source>
</evidence>
<accession>A0A939G739</accession>
<dbReference type="EMBL" id="JAFMYU010000011">
    <property type="protein sequence ID" value="MBO0932240.1"/>
    <property type="molecule type" value="Genomic_DNA"/>
</dbReference>
<keyword evidence="3 5" id="KW-0687">Ribonucleoprotein</keyword>
<evidence type="ECO:0000313" key="10">
    <source>
        <dbReference type="Proteomes" id="UP000664795"/>
    </source>
</evidence>
<comment type="caution">
    <text evidence="9">The sequence shown here is derived from an EMBL/GenBank/DDBJ whole genome shotgun (WGS) entry which is preliminary data.</text>
</comment>
<dbReference type="GO" id="GO:0006412">
    <property type="term" value="P:translation"/>
    <property type="evidence" value="ECO:0007669"/>
    <property type="project" value="UniProtKB-UniRule"/>
</dbReference>
<keyword evidence="10" id="KW-1185">Reference proteome</keyword>
<dbReference type="InterPro" id="IPR008991">
    <property type="entry name" value="Translation_prot_SH3-like_sf"/>
</dbReference>
<dbReference type="Pfam" id="PF17136">
    <property type="entry name" value="ribosomal_L24"/>
    <property type="match status" value="1"/>
</dbReference>
<evidence type="ECO:0000313" key="9">
    <source>
        <dbReference type="EMBL" id="MBO0932240.1"/>
    </source>
</evidence>
<comment type="function">
    <text evidence="5">One of two assembly initiator proteins, it binds directly to the 5'-end of the 23S rRNA, where it nucleates assembly of the 50S subunit.</text>
</comment>
<protein>
    <recommendedName>
        <fullName evidence="4 5">Large ribosomal subunit protein uL24</fullName>
    </recommendedName>
</protein>
<dbReference type="SMART" id="SM00739">
    <property type="entry name" value="KOW"/>
    <property type="match status" value="1"/>
</dbReference>
<evidence type="ECO:0000256" key="1">
    <source>
        <dbReference type="ARBA" id="ARBA00010618"/>
    </source>
</evidence>
<organism evidence="9 10">
    <name type="scientific">Fibrella aquatilis</name>
    <dbReference type="NCBI Taxonomy" id="2817059"/>
    <lineage>
        <taxon>Bacteria</taxon>
        <taxon>Pseudomonadati</taxon>
        <taxon>Bacteroidota</taxon>
        <taxon>Cytophagia</taxon>
        <taxon>Cytophagales</taxon>
        <taxon>Spirosomataceae</taxon>
        <taxon>Fibrella</taxon>
    </lineage>
</organism>
<evidence type="ECO:0000256" key="6">
    <source>
        <dbReference type="RuleBase" id="RU003477"/>
    </source>
</evidence>
<dbReference type="Gene3D" id="2.30.30.30">
    <property type="match status" value="1"/>
</dbReference>
<evidence type="ECO:0000256" key="7">
    <source>
        <dbReference type="SAM" id="MobiDB-lite"/>
    </source>
</evidence>
<evidence type="ECO:0000256" key="5">
    <source>
        <dbReference type="HAMAP-Rule" id="MF_01326"/>
    </source>
</evidence>
<dbReference type="PROSITE" id="PS01108">
    <property type="entry name" value="RIBOSOMAL_L24"/>
    <property type="match status" value="1"/>
</dbReference>
<dbReference type="GO" id="GO:0019843">
    <property type="term" value="F:rRNA binding"/>
    <property type="evidence" value="ECO:0007669"/>
    <property type="project" value="UniProtKB-UniRule"/>
</dbReference>
<dbReference type="GO" id="GO:0005840">
    <property type="term" value="C:ribosome"/>
    <property type="evidence" value="ECO:0007669"/>
    <property type="project" value="UniProtKB-KW"/>
</dbReference>
<dbReference type="InterPro" id="IPR014722">
    <property type="entry name" value="Rib_uL2_dom2"/>
</dbReference>
<gene>
    <name evidence="5 9" type="primary">rplX</name>
    <name evidence="9" type="ORF">J2I48_14605</name>
</gene>
<feature type="region of interest" description="Disordered" evidence="7">
    <location>
        <begin position="83"/>
        <end position="113"/>
    </location>
</feature>
<feature type="domain" description="KOW" evidence="8">
    <location>
        <begin position="13"/>
        <end position="40"/>
    </location>
</feature>
<reference evidence="9 10" key="1">
    <citation type="submission" date="2021-03" db="EMBL/GenBank/DDBJ databases">
        <title>Fibrella sp. HMF5036 genome sequencing and assembly.</title>
        <authorList>
            <person name="Kang H."/>
            <person name="Kim H."/>
            <person name="Bae S."/>
            <person name="Joh K."/>
        </authorList>
    </citation>
    <scope>NUCLEOTIDE SEQUENCE [LARGE SCALE GENOMIC DNA]</scope>
    <source>
        <strain evidence="9 10">HMF5036</strain>
    </source>
</reference>
<dbReference type="RefSeq" id="WP_207336210.1">
    <property type="nucleotide sequence ID" value="NZ_JAFMYU010000011.1"/>
</dbReference>
<dbReference type="Pfam" id="PF00467">
    <property type="entry name" value="KOW"/>
    <property type="match status" value="1"/>
</dbReference>
<sequence length="113" mass="12642">MEKKKTVVPHKFHIKTGDTVVVIGGNHKGQRGVIKEVIREKDRAKVEGVNMITKHIKPTAQNPQGELKKEEGTIHISNLMLVDPTTGEPTRTGRRLNDKGKLQRFSKKTGNLI</sequence>
<dbReference type="HAMAP" id="MF_01326_B">
    <property type="entry name" value="Ribosomal_uL24_B"/>
    <property type="match status" value="1"/>
</dbReference>
<comment type="function">
    <text evidence="5">One of the proteins that surrounds the polypeptide exit tunnel on the outside of the subunit.</text>
</comment>
<dbReference type="InterPro" id="IPR057264">
    <property type="entry name" value="Ribosomal_uL24_C"/>
</dbReference>
<dbReference type="InterPro" id="IPR003256">
    <property type="entry name" value="Ribosomal_uL24"/>
</dbReference>
<comment type="similarity">
    <text evidence="1 5 6">Belongs to the universal ribosomal protein uL24 family.</text>
</comment>
<keyword evidence="5" id="KW-0699">rRNA-binding</keyword>
<evidence type="ECO:0000259" key="8">
    <source>
        <dbReference type="SMART" id="SM00739"/>
    </source>
</evidence>
<dbReference type="GO" id="GO:0003735">
    <property type="term" value="F:structural constituent of ribosome"/>
    <property type="evidence" value="ECO:0007669"/>
    <property type="project" value="InterPro"/>
</dbReference>
<dbReference type="InterPro" id="IPR005825">
    <property type="entry name" value="Ribosomal_uL24_CS"/>
</dbReference>
<dbReference type="InterPro" id="IPR041988">
    <property type="entry name" value="Ribosomal_uL24_KOW"/>
</dbReference>
<dbReference type="SUPFAM" id="SSF50104">
    <property type="entry name" value="Translation proteins SH3-like domain"/>
    <property type="match status" value="1"/>
</dbReference>
<dbReference type="PANTHER" id="PTHR12903">
    <property type="entry name" value="MITOCHONDRIAL RIBOSOMAL PROTEIN L24"/>
    <property type="match status" value="1"/>
</dbReference>
<proteinExistence type="inferred from homology"/>
<dbReference type="GO" id="GO:1990904">
    <property type="term" value="C:ribonucleoprotein complex"/>
    <property type="evidence" value="ECO:0007669"/>
    <property type="project" value="UniProtKB-KW"/>
</dbReference>
<evidence type="ECO:0000256" key="3">
    <source>
        <dbReference type="ARBA" id="ARBA00023274"/>
    </source>
</evidence>
<comment type="subunit">
    <text evidence="5">Part of the 50S ribosomal subunit.</text>
</comment>
<evidence type="ECO:0000256" key="4">
    <source>
        <dbReference type="ARBA" id="ARBA00035206"/>
    </source>
</evidence>
<dbReference type="Proteomes" id="UP000664795">
    <property type="component" value="Unassembled WGS sequence"/>
</dbReference>
<name>A0A939G739_9BACT</name>
<dbReference type="InterPro" id="IPR005824">
    <property type="entry name" value="KOW"/>
</dbReference>
<dbReference type="CDD" id="cd06089">
    <property type="entry name" value="KOW_RPL26"/>
    <property type="match status" value="1"/>
</dbReference>
<dbReference type="NCBIfam" id="TIGR01079">
    <property type="entry name" value="rplX_bact"/>
    <property type="match status" value="1"/>
</dbReference>
<dbReference type="AlphaFoldDB" id="A0A939G739"/>
<keyword evidence="2 5" id="KW-0689">Ribosomal protein</keyword>